<evidence type="ECO:0000313" key="2">
    <source>
        <dbReference type="Proteomes" id="UP000237347"/>
    </source>
</evidence>
<dbReference type="EMBL" id="PKMF04000340">
    <property type="protein sequence ID" value="KAK7836931.1"/>
    <property type="molecule type" value="Genomic_DNA"/>
</dbReference>
<dbReference type="AlphaFoldDB" id="A0AAW0KGC1"/>
<gene>
    <name evidence="1" type="ORF">CFP56_021882</name>
</gene>
<keyword evidence="2" id="KW-1185">Reference proteome</keyword>
<reference evidence="1 2" key="1">
    <citation type="journal article" date="2018" name="Sci. Data">
        <title>The draft genome sequence of cork oak.</title>
        <authorList>
            <person name="Ramos A.M."/>
            <person name="Usie A."/>
            <person name="Barbosa P."/>
            <person name="Barros P.M."/>
            <person name="Capote T."/>
            <person name="Chaves I."/>
            <person name="Simoes F."/>
            <person name="Abreu I."/>
            <person name="Carrasquinho I."/>
            <person name="Faro C."/>
            <person name="Guimaraes J.B."/>
            <person name="Mendonca D."/>
            <person name="Nobrega F."/>
            <person name="Rodrigues L."/>
            <person name="Saibo N.J.M."/>
            <person name="Varela M.C."/>
            <person name="Egas C."/>
            <person name="Matos J."/>
            <person name="Miguel C.M."/>
            <person name="Oliveira M.M."/>
            <person name="Ricardo C.P."/>
            <person name="Goncalves S."/>
        </authorList>
    </citation>
    <scope>NUCLEOTIDE SEQUENCE [LARGE SCALE GENOMIC DNA]</scope>
    <source>
        <strain evidence="2">cv. HL8</strain>
    </source>
</reference>
<accession>A0AAW0KGC1</accession>
<proteinExistence type="predicted"/>
<dbReference type="Proteomes" id="UP000237347">
    <property type="component" value="Unassembled WGS sequence"/>
</dbReference>
<evidence type="ECO:0000313" key="1">
    <source>
        <dbReference type="EMBL" id="KAK7836931.1"/>
    </source>
</evidence>
<sequence length="190" mass="21289">MALGEIGSGWRFLFGVCGWWSSWGLAFTMKGNKWDIGKDQVSGTKTVTLERGYGSERYILEDGANLECDADNIQLFLAEVKLAWIVHIVAAILKTLQISGQMDEEVDFGVKNERVPSNNASYGVLILSLTFIFTDLKALLVTSHIAEMHLPYFHLSWYTTNDMELDDAMHMASLMLKEGLMLIGEDVDDD</sequence>
<comment type="caution">
    <text evidence="1">The sequence shown here is derived from an EMBL/GenBank/DDBJ whole genome shotgun (WGS) entry which is preliminary data.</text>
</comment>
<protein>
    <submittedName>
        <fullName evidence="1">Uncharacterized protein</fullName>
    </submittedName>
</protein>
<name>A0AAW0KGC1_QUESU</name>
<organism evidence="1 2">
    <name type="scientific">Quercus suber</name>
    <name type="common">Cork oak</name>
    <dbReference type="NCBI Taxonomy" id="58331"/>
    <lineage>
        <taxon>Eukaryota</taxon>
        <taxon>Viridiplantae</taxon>
        <taxon>Streptophyta</taxon>
        <taxon>Embryophyta</taxon>
        <taxon>Tracheophyta</taxon>
        <taxon>Spermatophyta</taxon>
        <taxon>Magnoliopsida</taxon>
        <taxon>eudicotyledons</taxon>
        <taxon>Gunneridae</taxon>
        <taxon>Pentapetalae</taxon>
        <taxon>rosids</taxon>
        <taxon>fabids</taxon>
        <taxon>Fagales</taxon>
        <taxon>Fagaceae</taxon>
        <taxon>Quercus</taxon>
    </lineage>
</organism>